<organism evidence="1 2">
    <name type="scientific">Pleurodeles waltl</name>
    <name type="common">Iberian ribbed newt</name>
    <dbReference type="NCBI Taxonomy" id="8319"/>
    <lineage>
        <taxon>Eukaryota</taxon>
        <taxon>Metazoa</taxon>
        <taxon>Chordata</taxon>
        <taxon>Craniata</taxon>
        <taxon>Vertebrata</taxon>
        <taxon>Euteleostomi</taxon>
        <taxon>Amphibia</taxon>
        <taxon>Batrachia</taxon>
        <taxon>Caudata</taxon>
        <taxon>Salamandroidea</taxon>
        <taxon>Salamandridae</taxon>
        <taxon>Pleurodelinae</taxon>
        <taxon>Pleurodeles</taxon>
    </lineage>
</organism>
<evidence type="ECO:0000313" key="2">
    <source>
        <dbReference type="Proteomes" id="UP001066276"/>
    </source>
</evidence>
<protein>
    <submittedName>
        <fullName evidence="1">Uncharacterized protein</fullName>
    </submittedName>
</protein>
<dbReference type="Proteomes" id="UP001066276">
    <property type="component" value="Chromosome 9"/>
</dbReference>
<comment type="caution">
    <text evidence="1">The sequence shown here is derived from an EMBL/GenBank/DDBJ whole genome shotgun (WGS) entry which is preliminary data.</text>
</comment>
<gene>
    <name evidence="1" type="ORF">NDU88_002338</name>
</gene>
<feature type="non-terminal residue" evidence="1">
    <location>
        <position position="1"/>
    </location>
</feature>
<proteinExistence type="predicted"/>
<dbReference type="EMBL" id="JANPWB010000013">
    <property type="protein sequence ID" value="KAJ1104930.1"/>
    <property type="molecule type" value="Genomic_DNA"/>
</dbReference>
<feature type="non-terminal residue" evidence="1">
    <location>
        <position position="78"/>
    </location>
</feature>
<keyword evidence="2" id="KW-1185">Reference proteome</keyword>
<accession>A0AAV7MX32</accession>
<sequence length="78" mass="9295">VYLGKPRLKYEDRNSSLKLIKGDVQLTKTIADCWSIPRRDARLVIGKHWIYSKTPKFPNWWQMTCSTIENETSIYYNK</sequence>
<reference evidence="1" key="1">
    <citation type="journal article" date="2022" name="bioRxiv">
        <title>Sequencing and chromosome-scale assembly of the giantPleurodeles waltlgenome.</title>
        <authorList>
            <person name="Brown T."/>
            <person name="Elewa A."/>
            <person name="Iarovenko S."/>
            <person name="Subramanian E."/>
            <person name="Araus A.J."/>
            <person name="Petzold A."/>
            <person name="Susuki M."/>
            <person name="Suzuki K.-i.T."/>
            <person name="Hayashi T."/>
            <person name="Toyoda A."/>
            <person name="Oliveira C."/>
            <person name="Osipova E."/>
            <person name="Leigh N.D."/>
            <person name="Simon A."/>
            <person name="Yun M.H."/>
        </authorList>
    </citation>
    <scope>NUCLEOTIDE SEQUENCE</scope>
    <source>
        <strain evidence="1">20211129_DDA</strain>
        <tissue evidence="1">Liver</tissue>
    </source>
</reference>
<name>A0AAV7MX32_PLEWA</name>
<dbReference type="AlphaFoldDB" id="A0AAV7MX32"/>
<evidence type="ECO:0000313" key="1">
    <source>
        <dbReference type="EMBL" id="KAJ1104930.1"/>
    </source>
</evidence>